<evidence type="ECO:0000313" key="2">
    <source>
        <dbReference type="Proteomes" id="UP001234297"/>
    </source>
</evidence>
<keyword evidence="2" id="KW-1185">Reference proteome</keyword>
<dbReference type="EMBL" id="CM056814">
    <property type="protein sequence ID" value="KAJ8626902.1"/>
    <property type="molecule type" value="Genomic_DNA"/>
</dbReference>
<sequence length="179" mass="19798">MLPDQKIRPFSNHHLQSTSCLMQPPATPLPSIKHDNPPYFDTVTSTTTKASSLLSTSSELNSSMRVCTLISGHLNPPGNRVLICCCDGNDRLRGPALEEEPMPEAAAVIEGGWRALRVQNLRVGCGLWSGLGEKWGWPVSFPANDWDEERRRVKEGGGRRGLCDKRGILVSRIKYKGME</sequence>
<gene>
    <name evidence="1" type="ORF">MRB53_020209</name>
</gene>
<reference evidence="1 2" key="1">
    <citation type="journal article" date="2022" name="Hortic Res">
        <title>A haplotype resolved chromosomal level avocado genome allows analysis of novel avocado genes.</title>
        <authorList>
            <person name="Nath O."/>
            <person name="Fletcher S.J."/>
            <person name="Hayward A."/>
            <person name="Shaw L.M."/>
            <person name="Masouleh A.K."/>
            <person name="Furtado A."/>
            <person name="Henry R.J."/>
            <person name="Mitter N."/>
        </authorList>
    </citation>
    <scope>NUCLEOTIDE SEQUENCE [LARGE SCALE GENOMIC DNA]</scope>
    <source>
        <strain evidence="2">cv. Hass</strain>
    </source>
</reference>
<proteinExistence type="predicted"/>
<protein>
    <submittedName>
        <fullName evidence="1">Uncharacterized protein</fullName>
    </submittedName>
</protein>
<comment type="caution">
    <text evidence="1">The sequence shown here is derived from an EMBL/GenBank/DDBJ whole genome shotgun (WGS) entry which is preliminary data.</text>
</comment>
<name>A0ACC2L0L5_PERAE</name>
<accession>A0ACC2L0L5</accession>
<organism evidence="1 2">
    <name type="scientific">Persea americana</name>
    <name type="common">Avocado</name>
    <dbReference type="NCBI Taxonomy" id="3435"/>
    <lineage>
        <taxon>Eukaryota</taxon>
        <taxon>Viridiplantae</taxon>
        <taxon>Streptophyta</taxon>
        <taxon>Embryophyta</taxon>
        <taxon>Tracheophyta</taxon>
        <taxon>Spermatophyta</taxon>
        <taxon>Magnoliopsida</taxon>
        <taxon>Magnoliidae</taxon>
        <taxon>Laurales</taxon>
        <taxon>Lauraceae</taxon>
        <taxon>Persea</taxon>
    </lineage>
</organism>
<evidence type="ECO:0000313" key="1">
    <source>
        <dbReference type="EMBL" id="KAJ8626902.1"/>
    </source>
</evidence>
<dbReference type="Proteomes" id="UP001234297">
    <property type="component" value="Chromosome 6"/>
</dbReference>